<sequence length="429" mass="50239">MQMISNYETIKTNLSKNDPKGFEEITLEFKSCNNIEMQKKICVLLLKNVKKNALLKFKVLDEFNSLLMKINNKHMKDGIYELLYEMHSKIKDNTDTKSLKENIQATTWNFLKFEDKEVKIHKGYAFIDSTNVAFYSSIENFVISYESIESFERKENTVTFNLKNGKQFIITLFGDQDLFTKRLNLEFKMTSIFKNITEVYRSPNTSIIIKKENVPSDVINEKSTQIPTRRSSLSEAKLLFNSDNTKSFGKNLKIKITPPKKVIFSENQADYDANMPKKILIKENEDDQINNKSQKESYQSTSELSNNLIEDSRFTQDLNEFEIHETTFDPENPLVDKNDNQNKKRLRNNKVLAKRKTVKKSSNKLKNKNYQIKITKKISKFVKTLTKKRTKNLNSLFKLQAKNIKQRGEALKNVLLTFIIKYMRIIKLN</sequence>
<evidence type="ECO:0000256" key="1">
    <source>
        <dbReference type="SAM" id="MobiDB-lite"/>
    </source>
</evidence>
<proteinExistence type="predicted"/>
<name>R0KYY2_NOSB1</name>
<reference evidence="2 3" key="1">
    <citation type="journal article" date="2013" name="BMC Genomics">
        <title>Comparative genomics of parasitic silkworm microsporidia reveal an association between genome expansion and host adaptation.</title>
        <authorList>
            <person name="Pan G."/>
            <person name="Xu J."/>
            <person name="Li T."/>
            <person name="Xia Q."/>
            <person name="Liu S.L."/>
            <person name="Zhang G."/>
            <person name="Li S."/>
            <person name="Li C."/>
            <person name="Liu H."/>
            <person name="Yang L."/>
            <person name="Liu T."/>
            <person name="Zhang X."/>
            <person name="Wu Z."/>
            <person name="Fan W."/>
            <person name="Dang X."/>
            <person name="Xiang H."/>
            <person name="Tao M."/>
            <person name="Li Y."/>
            <person name="Hu J."/>
            <person name="Li Z."/>
            <person name="Lin L."/>
            <person name="Luo J."/>
            <person name="Geng L."/>
            <person name="Wang L."/>
            <person name="Long M."/>
            <person name="Wan Y."/>
            <person name="He N."/>
            <person name="Zhang Z."/>
            <person name="Lu C."/>
            <person name="Keeling P.J."/>
            <person name="Wang J."/>
            <person name="Xiang Z."/>
            <person name="Zhou Z."/>
        </authorList>
    </citation>
    <scope>NUCLEOTIDE SEQUENCE [LARGE SCALE GENOMIC DNA]</scope>
    <source>
        <strain evidence="3">CQ1 / CVCC 102059</strain>
    </source>
</reference>
<feature type="region of interest" description="Disordered" evidence="1">
    <location>
        <begin position="283"/>
        <end position="304"/>
    </location>
</feature>
<dbReference type="VEuPathDB" id="MicrosporidiaDB:NBO_4g0010"/>
<dbReference type="Proteomes" id="UP000016927">
    <property type="component" value="Unassembled WGS sequence"/>
</dbReference>
<accession>R0KYY2</accession>
<dbReference type="HOGENOM" id="CLU_639505_0_0_1"/>
<evidence type="ECO:0000313" key="3">
    <source>
        <dbReference type="Proteomes" id="UP000016927"/>
    </source>
</evidence>
<protein>
    <submittedName>
        <fullName evidence="2">Uncharacterized protein</fullName>
    </submittedName>
</protein>
<gene>
    <name evidence="2" type="ORF">NBO_4g0010</name>
</gene>
<organism evidence="2 3">
    <name type="scientific">Nosema bombycis (strain CQ1 / CVCC 102059)</name>
    <name type="common">Microsporidian parasite</name>
    <name type="synonym">Pebrine of silkworm</name>
    <dbReference type="NCBI Taxonomy" id="578461"/>
    <lineage>
        <taxon>Eukaryota</taxon>
        <taxon>Fungi</taxon>
        <taxon>Fungi incertae sedis</taxon>
        <taxon>Microsporidia</taxon>
        <taxon>Nosematidae</taxon>
        <taxon>Nosema</taxon>
    </lineage>
</organism>
<keyword evidence="3" id="KW-1185">Reference proteome</keyword>
<evidence type="ECO:0000313" key="2">
    <source>
        <dbReference type="EMBL" id="EOB15382.1"/>
    </source>
</evidence>
<dbReference type="AlphaFoldDB" id="R0KYY2"/>
<dbReference type="EMBL" id="KB908912">
    <property type="protein sequence ID" value="EOB15382.1"/>
    <property type="molecule type" value="Genomic_DNA"/>
</dbReference>
<feature type="compositionally biased region" description="Polar residues" evidence="1">
    <location>
        <begin position="290"/>
        <end position="304"/>
    </location>
</feature>